<comment type="caution">
    <text evidence="1">The sequence shown here is derived from an EMBL/GenBank/DDBJ whole genome shotgun (WGS) entry which is preliminary data.</text>
</comment>
<organism evidence="1 3">
    <name type="scientific">Nitzschia inconspicua</name>
    <dbReference type="NCBI Taxonomy" id="303405"/>
    <lineage>
        <taxon>Eukaryota</taxon>
        <taxon>Sar</taxon>
        <taxon>Stramenopiles</taxon>
        <taxon>Ochrophyta</taxon>
        <taxon>Bacillariophyta</taxon>
        <taxon>Bacillariophyceae</taxon>
        <taxon>Bacillariophycidae</taxon>
        <taxon>Bacillariales</taxon>
        <taxon>Bacillariaceae</taxon>
        <taxon>Nitzschia</taxon>
    </lineage>
</organism>
<reference evidence="1" key="1">
    <citation type="journal article" date="2021" name="Sci. Rep.">
        <title>Diploid genomic architecture of Nitzschia inconspicua, an elite biomass production diatom.</title>
        <authorList>
            <person name="Oliver A."/>
            <person name="Podell S."/>
            <person name="Pinowska A."/>
            <person name="Traller J.C."/>
            <person name="Smith S.R."/>
            <person name="McClure R."/>
            <person name="Beliaev A."/>
            <person name="Bohutskyi P."/>
            <person name="Hill E.A."/>
            <person name="Rabines A."/>
            <person name="Zheng H."/>
            <person name="Allen L.Z."/>
            <person name="Kuo A."/>
            <person name="Grigoriev I.V."/>
            <person name="Allen A.E."/>
            <person name="Hazlebeck D."/>
            <person name="Allen E.E."/>
        </authorList>
    </citation>
    <scope>NUCLEOTIDE SEQUENCE</scope>
    <source>
        <strain evidence="1">Hildebrandi</strain>
    </source>
</reference>
<gene>
    <name evidence="2" type="ORF">IV203_013986</name>
    <name evidence="1" type="ORF">IV203_014233</name>
</gene>
<protein>
    <submittedName>
        <fullName evidence="1">Uncharacterized protein</fullName>
    </submittedName>
</protein>
<name>A0A9K3P8V5_9STRA</name>
<dbReference type="EMBL" id="JAGRRH010000054">
    <property type="protein sequence ID" value="KAG7338547.1"/>
    <property type="molecule type" value="Genomic_DNA"/>
</dbReference>
<sequence length="182" mass="20873">MCFGMRLRVKYDSSNVDRLLDSLLIPHNSTKCVIELAVDRGYGKLTAVLAAAERDLDVITIAGTLGSRHPYNTVEEWDAAMQRRRNRSQITPEMIKDLKSICKHWIISNDDYLGCEVRVAKRQQPQSKTVYALALRDVFNRKEAMKDLKFLSPKTTNHTLSSVCQRATKQKRRPLFRHGAVR</sequence>
<dbReference type="Proteomes" id="UP000693970">
    <property type="component" value="Unassembled WGS sequence"/>
</dbReference>
<accession>A0A9K3P8V5</accession>
<evidence type="ECO:0000313" key="1">
    <source>
        <dbReference type="EMBL" id="KAG7338547.1"/>
    </source>
</evidence>
<proteinExistence type="predicted"/>
<evidence type="ECO:0000313" key="2">
    <source>
        <dbReference type="EMBL" id="KAG7374891.1"/>
    </source>
</evidence>
<evidence type="ECO:0000313" key="3">
    <source>
        <dbReference type="Proteomes" id="UP000693970"/>
    </source>
</evidence>
<keyword evidence="3" id="KW-1185">Reference proteome</keyword>
<dbReference type="AlphaFoldDB" id="A0A9K3P8V5"/>
<reference evidence="1" key="2">
    <citation type="submission" date="2021-04" db="EMBL/GenBank/DDBJ databases">
        <authorList>
            <person name="Podell S."/>
        </authorList>
    </citation>
    <scope>NUCLEOTIDE SEQUENCE</scope>
    <source>
        <strain evidence="1">Hildebrandi</strain>
    </source>
</reference>
<dbReference type="EMBL" id="JAGRRH010000001">
    <property type="protein sequence ID" value="KAG7374891.1"/>
    <property type="molecule type" value="Genomic_DNA"/>
</dbReference>